<dbReference type="GO" id="GO:0004130">
    <property type="term" value="F:cytochrome-c peroxidase activity"/>
    <property type="evidence" value="ECO:0007669"/>
    <property type="project" value="TreeGrafter"/>
</dbReference>
<dbReference type="InterPro" id="IPR036909">
    <property type="entry name" value="Cyt_c-like_dom_sf"/>
</dbReference>
<evidence type="ECO:0000256" key="2">
    <source>
        <dbReference type="ARBA" id="ARBA00022617"/>
    </source>
</evidence>
<dbReference type="GO" id="GO:0030313">
    <property type="term" value="C:cell envelope"/>
    <property type="evidence" value="ECO:0007669"/>
    <property type="project" value="UniProtKB-SubCell"/>
</dbReference>
<keyword evidence="4" id="KW-0732">Signal</keyword>
<proteinExistence type="predicted"/>
<keyword evidence="2 7" id="KW-0349">Heme</keyword>
<evidence type="ECO:0000256" key="1">
    <source>
        <dbReference type="ARBA" id="ARBA00004196"/>
    </source>
</evidence>
<dbReference type="PROSITE" id="PS51007">
    <property type="entry name" value="CYTC"/>
    <property type="match status" value="2"/>
</dbReference>
<dbReference type="GO" id="GO:0046872">
    <property type="term" value="F:metal ion binding"/>
    <property type="evidence" value="ECO:0007669"/>
    <property type="project" value="UniProtKB-KW"/>
</dbReference>
<reference evidence="9 10" key="1">
    <citation type="submission" date="2017-12" db="EMBL/GenBank/DDBJ databases">
        <title>Confluentibacter flavum sp. nov., isolated from the saline lake.</title>
        <authorList>
            <person name="Yu L."/>
        </authorList>
    </citation>
    <scope>NUCLEOTIDE SEQUENCE [LARGE SCALE GENOMIC DNA]</scope>
    <source>
        <strain evidence="9 10">3B</strain>
    </source>
</reference>
<feature type="domain" description="Cytochrome c" evidence="8">
    <location>
        <begin position="446"/>
        <end position="588"/>
    </location>
</feature>
<keyword evidence="5" id="KW-0560">Oxidoreductase</keyword>
<dbReference type="InterPro" id="IPR004852">
    <property type="entry name" value="Di-haem_cyt_c_peroxidsae"/>
</dbReference>
<accession>A0A2N3HPM4</accession>
<evidence type="ECO:0000256" key="4">
    <source>
        <dbReference type="ARBA" id="ARBA00022729"/>
    </source>
</evidence>
<dbReference type="OrthoDB" id="9805202at2"/>
<dbReference type="InterPro" id="IPR051395">
    <property type="entry name" value="Cytochrome_c_Peroxidase/MauG"/>
</dbReference>
<dbReference type="RefSeq" id="WP_106658055.1">
    <property type="nucleotide sequence ID" value="NZ_PJEO01000005.1"/>
</dbReference>
<dbReference type="PROSITE" id="PS51257">
    <property type="entry name" value="PROKAR_LIPOPROTEIN"/>
    <property type="match status" value="1"/>
</dbReference>
<dbReference type="SUPFAM" id="SSF46626">
    <property type="entry name" value="Cytochrome c"/>
    <property type="match status" value="2"/>
</dbReference>
<dbReference type="Proteomes" id="UP000233435">
    <property type="component" value="Unassembled WGS sequence"/>
</dbReference>
<dbReference type="PANTHER" id="PTHR30600:SF10">
    <property type="entry name" value="BLL6722 PROTEIN"/>
    <property type="match status" value="1"/>
</dbReference>
<keyword evidence="10" id="KW-1185">Reference proteome</keyword>
<evidence type="ECO:0000256" key="5">
    <source>
        <dbReference type="ARBA" id="ARBA00023002"/>
    </source>
</evidence>
<evidence type="ECO:0000256" key="3">
    <source>
        <dbReference type="ARBA" id="ARBA00022723"/>
    </source>
</evidence>
<dbReference type="InterPro" id="IPR009056">
    <property type="entry name" value="Cyt_c-like_dom"/>
</dbReference>
<protein>
    <submittedName>
        <fullName evidence="9">Methylamine utilization protein</fullName>
    </submittedName>
</protein>
<evidence type="ECO:0000259" key="8">
    <source>
        <dbReference type="PROSITE" id="PS51007"/>
    </source>
</evidence>
<keyword evidence="3 7" id="KW-0479">Metal-binding</keyword>
<dbReference type="EMBL" id="PJEO01000005">
    <property type="protein sequence ID" value="PKQ46814.1"/>
    <property type="molecule type" value="Genomic_DNA"/>
</dbReference>
<evidence type="ECO:0000313" key="10">
    <source>
        <dbReference type="Proteomes" id="UP000233435"/>
    </source>
</evidence>
<evidence type="ECO:0000313" key="9">
    <source>
        <dbReference type="EMBL" id="PKQ46814.1"/>
    </source>
</evidence>
<comment type="caution">
    <text evidence="9">The sequence shown here is derived from an EMBL/GenBank/DDBJ whole genome shotgun (WGS) entry which is preliminary data.</text>
</comment>
<dbReference type="GO" id="GO:0020037">
    <property type="term" value="F:heme binding"/>
    <property type="evidence" value="ECO:0007669"/>
    <property type="project" value="InterPro"/>
</dbReference>
<organism evidence="9 10">
    <name type="scientific">Confluentibacter flavum</name>
    <dbReference type="NCBI Taxonomy" id="1909700"/>
    <lineage>
        <taxon>Bacteria</taxon>
        <taxon>Pseudomonadati</taxon>
        <taxon>Bacteroidota</taxon>
        <taxon>Flavobacteriia</taxon>
        <taxon>Flavobacteriales</taxon>
        <taxon>Flavobacteriaceae</taxon>
        <taxon>Confluentibacter</taxon>
    </lineage>
</organism>
<keyword evidence="6 7" id="KW-0408">Iron</keyword>
<dbReference type="GO" id="GO:0009055">
    <property type="term" value="F:electron transfer activity"/>
    <property type="evidence" value="ECO:0007669"/>
    <property type="project" value="InterPro"/>
</dbReference>
<gene>
    <name evidence="9" type="ORF">CSW08_01000</name>
</gene>
<feature type="domain" description="Cytochrome c" evidence="8">
    <location>
        <begin position="300"/>
        <end position="427"/>
    </location>
</feature>
<evidence type="ECO:0000256" key="6">
    <source>
        <dbReference type="ARBA" id="ARBA00023004"/>
    </source>
</evidence>
<dbReference type="Pfam" id="PF03150">
    <property type="entry name" value="CCP_MauG"/>
    <property type="match status" value="1"/>
</dbReference>
<dbReference type="InterPro" id="IPR038352">
    <property type="entry name" value="Imelysin_sf"/>
</dbReference>
<comment type="subcellular location">
    <subcellularLocation>
        <location evidence="1">Cell envelope</location>
    </subcellularLocation>
</comment>
<sequence length="597" mass="68164">MIKKTHVLIVCLFSFLIFSCKQENSTTQQLSAIDGLTLSYKQDLKYCISYLDSLVNSSSNKEIALQHYLSARDYFKKCEPILAFADSENYKALNQPNILKVEEEDATDIKIKEPFGFQVIEEALFDESLSTLELNRICEKTKNRLELVYKTTNLKLKDYHVLWLIRDEINRIALTGITGFDSPVLERSLEEAIISYKGIKEILTIYKDHFKSEKVYDSWSTEIDNTIQTLNGTFETFNRYSFIKNHTHRQLTLILDSKEDWGTDFPYQLAFKDNVVSLFSKNTFNLEYFASEKFDTISPEKVKLGEKLFNEKALSKNNTISCATCHQADKYFTDGKKIASGVTRNSPTLLYAALQQKFFYDNRAGNLEGQIVSVVNNANEFHTDLKHLETVVKNNAEYKEAFSKIYKDSITQNQVRNAIATFIRSLTPFNSKFDKNINGLENTLTTSEINGFNIFMGKGKCATCHFPPLFNGTVPVTYKESEMELIGVPKTNDTINAEIDNDLGRFLVFGTKQKKHFFKTPTIRNIEKTAPYMHNGVFNTLEEVVDFYNKGGGAGLGIDSEFQTLPPDELNLNKQEVSELVVFMKTLTDSLSINKKT</sequence>
<dbReference type="Gene3D" id="1.10.760.10">
    <property type="entry name" value="Cytochrome c-like domain"/>
    <property type="match status" value="2"/>
</dbReference>
<dbReference type="Gene3D" id="1.20.1420.20">
    <property type="entry name" value="M75 peptidase, HXXE motif"/>
    <property type="match status" value="1"/>
</dbReference>
<evidence type="ECO:0000256" key="7">
    <source>
        <dbReference type="PROSITE-ProRule" id="PRU00433"/>
    </source>
</evidence>
<dbReference type="PANTHER" id="PTHR30600">
    <property type="entry name" value="CYTOCHROME C PEROXIDASE-RELATED"/>
    <property type="match status" value="1"/>
</dbReference>
<name>A0A2N3HPM4_9FLAO</name>
<dbReference type="AlphaFoldDB" id="A0A2N3HPM4"/>